<dbReference type="InterPro" id="IPR016084">
    <property type="entry name" value="Haem_Oase-like_multi-hlx"/>
</dbReference>
<organism evidence="1">
    <name type="scientific">Adineta vaga</name>
    <name type="common">Rotifer</name>
    <name type="synonym">Callidina vaga</name>
    <dbReference type="NCBI Taxonomy" id="104782"/>
    <lineage>
        <taxon>Eukaryota</taxon>
        <taxon>Metazoa</taxon>
        <taxon>Spiralia</taxon>
        <taxon>Gnathifera</taxon>
        <taxon>Rotifera</taxon>
        <taxon>Eurotatoria</taxon>
        <taxon>Bdelloidea</taxon>
        <taxon>Adinetida</taxon>
        <taxon>Adinetidae</taxon>
        <taxon>Adineta</taxon>
    </lineage>
</organism>
<dbReference type="SMART" id="SM01236">
    <property type="entry name" value="Haem_oxygenase_2"/>
    <property type="match status" value="1"/>
</dbReference>
<dbReference type="Gene3D" id="1.20.910.10">
    <property type="entry name" value="Heme oxygenase-like"/>
    <property type="match status" value="1"/>
</dbReference>
<dbReference type="EMBL" id="EU643474">
    <property type="protein sequence ID" value="ACD54603.1"/>
    <property type="molecule type" value="Genomic_DNA"/>
</dbReference>
<reference evidence="1" key="1">
    <citation type="journal article" date="2008" name="Science">
        <title>Massive horizontal gene transfer in bdelloid rotifers.</title>
        <authorList>
            <person name="Gladyshev E.A."/>
            <person name="Meselson M.S."/>
            <person name="Arkhipova I.R."/>
        </authorList>
    </citation>
    <scope>NUCLEOTIDE SEQUENCE</scope>
</reference>
<proteinExistence type="predicted"/>
<sequence length="718" mass="81990">MLSVFSSLFAFLLFVYYWMVNSIKKNIFNGFNKKKTITDQFAFNKVQKHSSYRNTLKVTAIINVYDTYFKGHLTEDLTALISQLDLDKQLYHQLQNLEHYPEALHVAYNRLLSLFDFTIDSARTSSSRNILNAVPTFSSAALTKFLDDEYFDVTVGYKEYLERRQNGGSRELFPDVTYAKYWLRTVAPVKYVDGAWIGGIHRTTTNMMYRSFTKTLWQILSEELGDGDLQKNHVWVYRQLLESIDANDIGRGDSKDFISSFRNANNDVRVWTGAIAQLCISLFPDMFLPEILGFNMSYESLPLHLLITIYELRELNIDPYYFVLHVSIDNKHSGHAAMGINAVITYITSLPIAEQSTAWKRIQAGFLLASELPTTPIPYSDLDKSLEKIFGEKSIAAHSIHASCLGKIGGRTGMKLNDWLDPLLYPNHSLTFLRTLADSQWIVRGEPERSKLVREMKWGGRMFGAFTSQEVSILQAWIRHLTQYEIPMKRTKSYETFTDVEIKLPDTSLTLNFNSILTRPSAPRCPNVHLEPISLLVLLSSEEKTDAILSLLSISAIPFEYLSALPAKCASSYGMMAIRCLRALYGFLPESDICAGMYEVTSNQPAYGVIEIARIPLENISECVREFAAQLLCISAHPEQNEAILVGIQHGFIEYVFQACEEIHLLSSTDLMNLFNIRRRCRKALDHYIEEKNADSHWLTDMFKGKKIVQDSVYNIIN</sequence>
<evidence type="ECO:0000313" key="1">
    <source>
        <dbReference type="EMBL" id="ACD54603.1"/>
    </source>
</evidence>
<name>B3G455_ADIVA</name>
<dbReference type="Pfam" id="PF14518">
    <property type="entry name" value="Haem_oxygenas_2"/>
    <property type="match status" value="1"/>
</dbReference>
<dbReference type="AlphaFoldDB" id="B3G455"/>
<protein>
    <submittedName>
        <fullName evidence="1">ATPase-like protein</fullName>
    </submittedName>
</protein>
<accession>B3G455</accession>